<gene>
    <name evidence="1" type="ORF">EHE19_002260</name>
</gene>
<evidence type="ECO:0000313" key="2">
    <source>
        <dbReference type="Proteomes" id="UP000306409"/>
    </source>
</evidence>
<dbReference type="KEGG" id="rher:EHE19_002260"/>
<dbReference type="RefSeq" id="WP_137697727.1">
    <property type="nucleotide sequence ID" value="NZ_CP061336.1"/>
</dbReference>
<dbReference type="Proteomes" id="UP000306409">
    <property type="component" value="Chromosome"/>
</dbReference>
<reference evidence="1 2" key="1">
    <citation type="submission" date="2020-09" db="EMBL/GenBank/DDBJ databases">
        <title>Characterization and genome sequencing of Ruminiclostridium sp. nov. MA18.</title>
        <authorList>
            <person name="Rettenmaier R."/>
            <person name="Kowollik M.-L."/>
            <person name="Liebl W."/>
            <person name="Zverlov V."/>
        </authorList>
    </citation>
    <scope>NUCLEOTIDE SEQUENCE [LARGE SCALE GENOMIC DNA]</scope>
    <source>
        <strain evidence="1 2">MA18</strain>
    </source>
</reference>
<protein>
    <submittedName>
        <fullName evidence="1">Uncharacterized protein</fullName>
    </submittedName>
</protein>
<organism evidence="1 2">
    <name type="scientific">Ruminiclostridium herbifermentans</name>
    <dbReference type="NCBI Taxonomy" id="2488810"/>
    <lineage>
        <taxon>Bacteria</taxon>
        <taxon>Bacillati</taxon>
        <taxon>Bacillota</taxon>
        <taxon>Clostridia</taxon>
        <taxon>Eubacteriales</taxon>
        <taxon>Oscillospiraceae</taxon>
        <taxon>Ruminiclostridium</taxon>
    </lineage>
</organism>
<dbReference type="AlphaFoldDB" id="A0A4U7JHG5"/>
<keyword evidence="2" id="KW-1185">Reference proteome</keyword>
<name>A0A4U7JHG5_9FIRM</name>
<dbReference type="OrthoDB" id="1683266at2"/>
<proteinExistence type="predicted"/>
<sequence length="103" mass="11933">MSNTKLLVCPICKNSNFLMKYEATYVYSYFIDSDAPGLSNTEEFLPYMFDNREQKETKQYLECNTCGSVYKCYFNIWDKKIDIKDLQAAIDSGSTSESNIKNN</sequence>
<accession>A0A4U7JHG5</accession>
<evidence type="ECO:0000313" key="1">
    <source>
        <dbReference type="EMBL" id="QNU67385.1"/>
    </source>
</evidence>
<dbReference type="EMBL" id="CP061336">
    <property type="protein sequence ID" value="QNU67385.1"/>
    <property type="molecule type" value="Genomic_DNA"/>
</dbReference>